<protein>
    <submittedName>
        <fullName evidence="2">Ankyrin repeat protein</fullName>
    </submittedName>
</protein>
<dbReference type="STRING" id="29422.Lbru_3024"/>
<dbReference type="GO" id="GO:0016887">
    <property type="term" value="F:ATP hydrolysis activity"/>
    <property type="evidence" value="ECO:0007669"/>
    <property type="project" value="InterPro"/>
</dbReference>
<accession>A0A0W0S1U8</accession>
<dbReference type="SUPFAM" id="SSF52540">
    <property type="entry name" value="P-loop containing nucleoside triphosphate hydrolases"/>
    <property type="match status" value="2"/>
</dbReference>
<dbReference type="EMBL" id="LNXV01000036">
    <property type="protein sequence ID" value="KTC76917.1"/>
    <property type="molecule type" value="Genomic_DNA"/>
</dbReference>
<dbReference type="Proteomes" id="UP000054742">
    <property type="component" value="Unassembled WGS sequence"/>
</dbReference>
<evidence type="ECO:0000259" key="1">
    <source>
        <dbReference type="Pfam" id="PF07728"/>
    </source>
</evidence>
<dbReference type="InterPro" id="IPR027417">
    <property type="entry name" value="P-loop_NTPase"/>
</dbReference>
<dbReference type="Pfam" id="PF07728">
    <property type="entry name" value="AAA_5"/>
    <property type="match status" value="1"/>
</dbReference>
<dbReference type="SUPFAM" id="SSF54001">
    <property type="entry name" value="Cysteine proteinases"/>
    <property type="match status" value="1"/>
</dbReference>
<dbReference type="Gene3D" id="3.80.10.10">
    <property type="entry name" value="Ribonuclease Inhibitor"/>
    <property type="match status" value="2"/>
</dbReference>
<sequence>MYPKEFYYLEKHSETYYGYTPTNNPHIGKLIKGQPYWRRNQLISDLKKKTIIFADWTSHGWSIQKTELVQKKIKELIKDGFDIYLKQDDKFILLNEETVSSLSQEEIKRKITLDYKETITSNALKQLQLTSDQIHVLDDYQIDCLLDTENASKPRNFYVNSQVWSMTFSNRKIYEPFLHPFNPPITTFVQQEFSSTSISYLQKQKKNFPEQSYAAQYRNLYLNSSEISTIINEGEISIEGESFTRNDLHEIERLQISEEEVMTASNLEWVLSHTPKLQHLELDAFSDLVTERFNDLHLSELASLSLRHNSISSNNLVKLISSTPNLRVLKLVRLTGSNPIPLQSISFPKLEVLNITRCKVPFLDLESLLSQTVNLRSLDLSDTEISTSNIEKKLDFPLLQEINFSGSNVSDFNIRKIVSAAPNLKSLRVSGYKDIFRDNSLSIQLDQLETLEISNSNLSLNDLENLLKRTPNLKNLKLTNCPNLKDGVLAAKLPNLLSLNLHQCHFSSIYNLLSSTPQLKQLSLSNCPDILQNFKQTDLRVLSEIQLTNCSVSPSSLQQLLSSSTLINHLSLNDERNDSFAELLQNNHLDVLESADFSDLPVTIEQLKQFLYKATNLKTIRLTHLVEPDEELRGQLENIRVVGLPTSNVSGSTNNNSKSPATEFNQAYKTAQVDADTRLDPQKEFNFSRIFYPINPLNPLPAASHDRLNIFDSLKVTETSCPLSNAFLLKKELPLDLKTCAIEASSQDVFDLAKQLEEKLENSEELFYGKQKFRLNQEWQPIPSLAANETMTHYHVDPPDDTVEIQYSVSNNQYYIRSKNQGKEINLDFILKIPNQKTPLPDNIRVLVDYFNQEFRAGPLTYDKSLPTGQDYLRYLQEQRKGACRHRAVVFKAVMEEKFPEIPVRIITNQCHAFAEIKINEQWLRCDLGGYPAALNINEGNNPHRKTGDAVISRVVMNEISEQEKTFTKQLETWQKNKPAVTSLQAYCQQLVRIGADKKRLIEMPSDKAVESLQLALQSHCKNISRPIYYINSPEDLVCSAPFVKREGIKGVLQKGPGGPLHDFLIQYYDKSNPPVLLVNYANFNADDIVNFNGLLDEIRQADGTPLPQEALVIGLINPSKPDCYQGEDFYSRFDQVEICPLTKQTIEEALPESPVVEKTSDEKTFVIDLYHSADWEERLLGRWGIDKDDLYFQEGELQKALASNLPIEIKNGTWEDKKFTRLWQQIKIHKTITYANQKIDIPEKVQFFKTEGYPYLIPKMAPVFIPNAEVLNPTRLSQFFYQYQYNAQQQILEKRPGILESYAKKQLIVNLTRFLNDDEQAMLLLECKKHEVKMILRFNPAGEPISFNKSSLTKTEVITSTDVDTTVAQITQDSRDWQVIDVSECEAADLLFSIKGHLNKESLRFEFSETKQAVLTALAANKKVILKGRFSSELADLLAPLILERQNSGAEANGNLVIVSDGKNEEQFSYADPSKHEVSVADKKQQLALEFPSSLVDTLSDSLLEKESLSKLQARLAFQKKHPTSSTDDAWKGMLGLPAAIKLPEFDAIHSSEKAALFVEGRLTAVNDILDNSPYVFLTGLTAVGKSTFVEKSLNDKQNTLYQGESRLLDWATDTTDARKILFIDEANIGGRQWSEFEGLFNKPPGLLIDGKYYPLTNKHKVVFAGNPLNYGGERQLAPIFERHGNALLFEPMPQEFIYEAILKPIFTKTELEPEALKIALPLLQVYRFICESSLTEVRISARELQMMALLVLSYSRQNPKADFSGVAAHYAYQLGKNLVAEEHLAAFNKQFAPQNPLPIPDSPSKTPSIKSDFLLTDSRQAVRQQLDDLLTLRQVRREAMSNPAQQYGGLGGIVLEGEPGIGKSEIVMSTLIEHGYQEIFPHSSIIPEKAFYRMPVSMQAEDKKNLLLKAFDEGAIVVIDEINSSPMMERLLNDLLMGKTPEGKRPVKPGFLVIGTQNPVTMAGRQAPGNALARRLTKALLPTYSPQEMQAILVNKGVDYTAAIEMVAAYGKNVTLAMENNYTPAPTFRDLLRLAKRYILAHQKVELKTNAEQAVAKDDKQERAPPQLAIAEDYGTKQIQFKSVMQIMQIPPDNRDNNIQAILKLFDDPILHDSQALSLLATIKDIISNINPNDERDISANLLKIRKLSQNYDLKSEMNPYITPVLNSFIKNNNFKTIRETLSETPELGVIVGGELSSSRKVGS</sequence>
<dbReference type="InterPro" id="IPR038765">
    <property type="entry name" value="Papain-like_cys_pep_sf"/>
</dbReference>
<organism evidence="2 3">
    <name type="scientific">Legionella brunensis</name>
    <dbReference type="NCBI Taxonomy" id="29422"/>
    <lineage>
        <taxon>Bacteria</taxon>
        <taxon>Pseudomonadati</taxon>
        <taxon>Pseudomonadota</taxon>
        <taxon>Gammaproteobacteria</taxon>
        <taxon>Legionellales</taxon>
        <taxon>Legionellaceae</taxon>
        <taxon>Legionella</taxon>
    </lineage>
</organism>
<name>A0A0W0S1U8_9GAMM</name>
<dbReference type="GO" id="GO:0019005">
    <property type="term" value="C:SCF ubiquitin ligase complex"/>
    <property type="evidence" value="ECO:0007669"/>
    <property type="project" value="TreeGrafter"/>
</dbReference>
<keyword evidence="3" id="KW-1185">Reference proteome</keyword>
<dbReference type="InterPro" id="IPR032675">
    <property type="entry name" value="LRR_dom_sf"/>
</dbReference>
<dbReference type="InterPro" id="IPR011704">
    <property type="entry name" value="ATPase_dyneun-rel_AAA"/>
</dbReference>
<dbReference type="PATRIC" id="fig|29422.6.peg.3200"/>
<reference evidence="2 3" key="1">
    <citation type="submission" date="2015-11" db="EMBL/GenBank/DDBJ databases">
        <title>Genomic analysis of 38 Legionella species identifies large and diverse effector repertoires.</title>
        <authorList>
            <person name="Burstein D."/>
            <person name="Amaro F."/>
            <person name="Zusman T."/>
            <person name="Lifshitz Z."/>
            <person name="Cohen O."/>
            <person name="Gilbert J.A."/>
            <person name="Pupko T."/>
            <person name="Shuman H.A."/>
            <person name="Segal G."/>
        </authorList>
    </citation>
    <scope>NUCLEOTIDE SEQUENCE [LARGE SCALE GENOMIC DNA]</scope>
    <source>
        <strain evidence="2 3">ATCC 43878</strain>
    </source>
</reference>
<dbReference type="GO" id="GO:0005524">
    <property type="term" value="F:ATP binding"/>
    <property type="evidence" value="ECO:0007669"/>
    <property type="project" value="InterPro"/>
</dbReference>
<evidence type="ECO:0000313" key="2">
    <source>
        <dbReference type="EMBL" id="KTC76917.1"/>
    </source>
</evidence>
<dbReference type="GO" id="GO:0031146">
    <property type="term" value="P:SCF-dependent proteasomal ubiquitin-dependent protein catabolic process"/>
    <property type="evidence" value="ECO:0007669"/>
    <property type="project" value="TreeGrafter"/>
</dbReference>
<feature type="domain" description="ATPase dynein-related AAA" evidence="1">
    <location>
        <begin position="1855"/>
        <end position="1977"/>
    </location>
</feature>
<dbReference type="OrthoDB" id="5648839at2"/>
<dbReference type="RefSeq" id="WP_058442976.1">
    <property type="nucleotide sequence ID" value="NZ_CAAAHU010000014.1"/>
</dbReference>
<dbReference type="PANTHER" id="PTHR13318">
    <property type="entry name" value="PARTNER OF PAIRED, ISOFORM B-RELATED"/>
    <property type="match status" value="1"/>
</dbReference>
<proteinExistence type="predicted"/>
<evidence type="ECO:0000313" key="3">
    <source>
        <dbReference type="Proteomes" id="UP000054742"/>
    </source>
</evidence>
<comment type="caution">
    <text evidence="2">The sequence shown here is derived from an EMBL/GenBank/DDBJ whole genome shotgun (WGS) entry which is preliminary data.</text>
</comment>
<dbReference type="SUPFAM" id="SSF52047">
    <property type="entry name" value="RNI-like"/>
    <property type="match status" value="2"/>
</dbReference>
<gene>
    <name evidence="2" type="ORF">Lbru_3024</name>
</gene>
<dbReference type="Gene3D" id="3.40.50.300">
    <property type="entry name" value="P-loop containing nucleotide triphosphate hydrolases"/>
    <property type="match status" value="1"/>
</dbReference>